<dbReference type="HAMAP" id="MF_00061">
    <property type="entry name" value="IspE"/>
    <property type="match status" value="1"/>
</dbReference>
<feature type="binding site" evidence="9">
    <location>
        <begin position="104"/>
        <end position="114"/>
    </location>
    <ligand>
        <name>ATP</name>
        <dbReference type="ChEBI" id="CHEBI:30616"/>
    </ligand>
</feature>
<dbReference type="GO" id="GO:0005524">
    <property type="term" value="F:ATP binding"/>
    <property type="evidence" value="ECO:0007669"/>
    <property type="project" value="UniProtKB-UniRule"/>
</dbReference>
<organism evidence="12 13">
    <name type="scientific">Brevibacterium senegalense</name>
    <dbReference type="NCBI Taxonomy" id="1033736"/>
    <lineage>
        <taxon>Bacteria</taxon>
        <taxon>Bacillati</taxon>
        <taxon>Actinomycetota</taxon>
        <taxon>Actinomycetes</taxon>
        <taxon>Micrococcales</taxon>
        <taxon>Brevibacteriaceae</taxon>
        <taxon>Brevibacterium</taxon>
    </lineage>
</organism>
<feature type="domain" description="GHMP kinase C-terminal" evidence="11">
    <location>
        <begin position="215"/>
        <end position="281"/>
    </location>
</feature>
<dbReference type="PIRSF" id="PIRSF010376">
    <property type="entry name" value="IspE"/>
    <property type="match status" value="1"/>
</dbReference>
<comment type="pathway">
    <text evidence="9">Isoprenoid biosynthesis; isopentenyl diphosphate biosynthesis via DXP pathway; isopentenyl diphosphate from 1-deoxy-D-xylulose 5-phosphate: step 3/6.</text>
</comment>
<keyword evidence="5 9" id="KW-0547">Nucleotide-binding</keyword>
<dbReference type="GO" id="GO:0050515">
    <property type="term" value="F:4-(cytidine 5'-diphospho)-2-C-methyl-D-erythritol kinase activity"/>
    <property type="evidence" value="ECO:0007669"/>
    <property type="project" value="UniProtKB-UniRule"/>
</dbReference>
<comment type="function">
    <text evidence="9">Catalyzes the phosphorylation of the position 2 hydroxy group of 4-diphosphocytidyl-2C-methyl-D-erythritol.</text>
</comment>
<feature type="active site" evidence="9">
    <location>
        <position position="18"/>
    </location>
</feature>
<dbReference type="AlphaFoldDB" id="A0A921MGI4"/>
<keyword evidence="9" id="KW-0414">Isoprene biosynthesis</keyword>
<evidence type="ECO:0000256" key="5">
    <source>
        <dbReference type="ARBA" id="ARBA00022741"/>
    </source>
</evidence>
<evidence type="ECO:0000256" key="9">
    <source>
        <dbReference type="HAMAP-Rule" id="MF_00061"/>
    </source>
</evidence>
<dbReference type="InterPro" id="IPR004424">
    <property type="entry name" value="IspE"/>
</dbReference>
<comment type="catalytic activity">
    <reaction evidence="9">
        <text>4-CDP-2-C-methyl-D-erythritol + ATP = 4-CDP-2-C-methyl-D-erythritol 2-phosphate + ADP + H(+)</text>
        <dbReference type="Rhea" id="RHEA:18437"/>
        <dbReference type="ChEBI" id="CHEBI:15378"/>
        <dbReference type="ChEBI" id="CHEBI:30616"/>
        <dbReference type="ChEBI" id="CHEBI:57823"/>
        <dbReference type="ChEBI" id="CHEBI:57919"/>
        <dbReference type="ChEBI" id="CHEBI:456216"/>
        <dbReference type="EC" id="2.7.1.148"/>
    </reaction>
</comment>
<keyword evidence="7 9" id="KW-0067">ATP-binding</keyword>
<evidence type="ECO:0000313" key="12">
    <source>
        <dbReference type="EMBL" id="HJG81377.1"/>
    </source>
</evidence>
<evidence type="ECO:0000256" key="8">
    <source>
        <dbReference type="ARBA" id="ARBA00032554"/>
    </source>
</evidence>
<sequence>MTGLRALPTPVTARAHGKINLHLGVGDAGADGYHELVTVFEALGTPETVTLTPADEDSVEVVGKYAAAGIPVDERNLALAAVIAFRARTGWDGRVAITIDKNVPVAGGMGGGSADAAAALVAAASLAGVDDNAVLTEIAAGLGADVPFALLGGIALGRGRGDDLSRVLSRGNHHWVLATSTGELPTASVYGRMDELRQAGDGADAARLAEPQGVLTALAAGDVEKLAAHVHNDMTEAAVSLMPDIARVMEEGRRAGAHAVLLSGSGPTVGFLAQNAKHALELAVLLEASRGVREVVRTTGPAPGAHIVE</sequence>
<evidence type="ECO:0000256" key="1">
    <source>
        <dbReference type="ARBA" id="ARBA00009684"/>
    </source>
</evidence>
<evidence type="ECO:0000256" key="4">
    <source>
        <dbReference type="ARBA" id="ARBA00022679"/>
    </source>
</evidence>
<dbReference type="GO" id="GO:0016114">
    <property type="term" value="P:terpenoid biosynthetic process"/>
    <property type="evidence" value="ECO:0007669"/>
    <property type="project" value="InterPro"/>
</dbReference>
<name>A0A921MGI4_9MICO</name>
<dbReference type="InterPro" id="IPR013750">
    <property type="entry name" value="GHMP_kinase_C_dom"/>
</dbReference>
<evidence type="ECO:0000313" key="13">
    <source>
        <dbReference type="Proteomes" id="UP000784435"/>
    </source>
</evidence>
<evidence type="ECO:0000259" key="11">
    <source>
        <dbReference type="Pfam" id="PF08544"/>
    </source>
</evidence>
<dbReference type="InterPro" id="IPR014721">
    <property type="entry name" value="Ribsml_uS5_D2-typ_fold_subgr"/>
</dbReference>
<dbReference type="InterPro" id="IPR036554">
    <property type="entry name" value="GHMP_kinase_C_sf"/>
</dbReference>
<protein>
    <recommendedName>
        <fullName evidence="3 9">4-diphosphocytidyl-2-C-methyl-D-erythritol kinase</fullName>
        <shortName evidence="9">CMK</shortName>
        <ecNumber evidence="2 9">2.7.1.148</ecNumber>
    </recommendedName>
    <alternativeName>
        <fullName evidence="8 9">4-(cytidine-5'-diphospho)-2-C-methyl-D-erythritol kinase</fullName>
    </alternativeName>
</protein>
<dbReference type="EMBL" id="DYUK01000306">
    <property type="protein sequence ID" value="HJG81377.1"/>
    <property type="molecule type" value="Genomic_DNA"/>
</dbReference>
<comment type="caution">
    <text evidence="12">The sequence shown here is derived from an EMBL/GenBank/DDBJ whole genome shotgun (WGS) entry which is preliminary data.</text>
</comment>
<dbReference type="Gene3D" id="3.30.70.890">
    <property type="entry name" value="GHMP kinase, C-terminal domain"/>
    <property type="match status" value="1"/>
</dbReference>
<dbReference type="NCBIfam" id="NF002870">
    <property type="entry name" value="PRK03188.1"/>
    <property type="match status" value="1"/>
</dbReference>
<dbReference type="InterPro" id="IPR006204">
    <property type="entry name" value="GHMP_kinase_N_dom"/>
</dbReference>
<accession>A0A921MGI4</accession>
<dbReference type="Gene3D" id="3.30.230.10">
    <property type="match status" value="1"/>
</dbReference>
<dbReference type="SUPFAM" id="SSF55060">
    <property type="entry name" value="GHMP Kinase, C-terminal domain"/>
    <property type="match status" value="1"/>
</dbReference>
<dbReference type="Proteomes" id="UP000784435">
    <property type="component" value="Unassembled WGS sequence"/>
</dbReference>
<comment type="similarity">
    <text evidence="1 9">Belongs to the GHMP kinase family. IspE subfamily.</text>
</comment>
<evidence type="ECO:0000256" key="6">
    <source>
        <dbReference type="ARBA" id="ARBA00022777"/>
    </source>
</evidence>
<dbReference type="PANTHER" id="PTHR43527">
    <property type="entry name" value="4-DIPHOSPHOCYTIDYL-2-C-METHYL-D-ERYTHRITOL KINASE, CHLOROPLASTIC"/>
    <property type="match status" value="1"/>
</dbReference>
<reference evidence="12" key="1">
    <citation type="journal article" date="2021" name="PeerJ">
        <title>Extensive microbial diversity within the chicken gut microbiome revealed by metagenomics and culture.</title>
        <authorList>
            <person name="Gilroy R."/>
            <person name="Ravi A."/>
            <person name="Getino M."/>
            <person name="Pursley I."/>
            <person name="Horton D.L."/>
            <person name="Alikhan N.F."/>
            <person name="Baker D."/>
            <person name="Gharbi K."/>
            <person name="Hall N."/>
            <person name="Watson M."/>
            <person name="Adriaenssens E.M."/>
            <person name="Foster-Nyarko E."/>
            <person name="Jarju S."/>
            <person name="Secka A."/>
            <person name="Antonio M."/>
            <person name="Oren A."/>
            <person name="Chaudhuri R.R."/>
            <person name="La Ragione R."/>
            <person name="Hildebrand F."/>
            <person name="Pallen M.J."/>
        </authorList>
    </citation>
    <scope>NUCLEOTIDE SEQUENCE</scope>
    <source>
        <strain evidence="12">ChiGjej5B5-7349</strain>
    </source>
</reference>
<proteinExistence type="inferred from homology"/>
<keyword evidence="4 9" id="KW-0808">Transferase</keyword>
<feature type="active site" evidence="9">
    <location>
        <position position="145"/>
    </location>
</feature>
<feature type="domain" description="GHMP kinase N-terminal" evidence="10">
    <location>
        <begin position="76"/>
        <end position="153"/>
    </location>
</feature>
<dbReference type="PANTHER" id="PTHR43527:SF2">
    <property type="entry name" value="4-DIPHOSPHOCYTIDYL-2-C-METHYL-D-ERYTHRITOL KINASE, CHLOROPLASTIC"/>
    <property type="match status" value="1"/>
</dbReference>
<evidence type="ECO:0000256" key="7">
    <source>
        <dbReference type="ARBA" id="ARBA00022840"/>
    </source>
</evidence>
<reference evidence="12" key="2">
    <citation type="submission" date="2021-09" db="EMBL/GenBank/DDBJ databases">
        <authorList>
            <person name="Gilroy R."/>
        </authorList>
    </citation>
    <scope>NUCLEOTIDE SEQUENCE</scope>
    <source>
        <strain evidence="12">ChiGjej5B5-7349</strain>
    </source>
</reference>
<dbReference type="EC" id="2.7.1.148" evidence="2 9"/>
<gene>
    <name evidence="9" type="primary">ispE</name>
    <name evidence="12" type="ORF">K8V08_13305</name>
</gene>
<evidence type="ECO:0000256" key="2">
    <source>
        <dbReference type="ARBA" id="ARBA00012052"/>
    </source>
</evidence>
<dbReference type="SUPFAM" id="SSF54211">
    <property type="entry name" value="Ribosomal protein S5 domain 2-like"/>
    <property type="match status" value="1"/>
</dbReference>
<dbReference type="Pfam" id="PF00288">
    <property type="entry name" value="GHMP_kinases_N"/>
    <property type="match status" value="1"/>
</dbReference>
<dbReference type="InterPro" id="IPR020568">
    <property type="entry name" value="Ribosomal_Su5_D2-typ_SF"/>
</dbReference>
<evidence type="ECO:0000259" key="10">
    <source>
        <dbReference type="Pfam" id="PF00288"/>
    </source>
</evidence>
<dbReference type="GO" id="GO:0019288">
    <property type="term" value="P:isopentenyl diphosphate biosynthetic process, methylerythritol 4-phosphate pathway"/>
    <property type="evidence" value="ECO:0007669"/>
    <property type="project" value="UniProtKB-UniRule"/>
</dbReference>
<evidence type="ECO:0000256" key="3">
    <source>
        <dbReference type="ARBA" id="ARBA00017473"/>
    </source>
</evidence>
<keyword evidence="6 9" id="KW-0418">Kinase</keyword>
<dbReference type="Pfam" id="PF08544">
    <property type="entry name" value="GHMP_kinases_C"/>
    <property type="match status" value="1"/>
</dbReference>